<sequence>MLSTYDKRREPVPSRRFVDQGSLQADSELVACGVQCDFGDFNGVGKTQLKVMTRKVKQAERALEAAEETLRKAEKKALRV</sequence>
<comment type="caution">
    <text evidence="2">The sequence shown here is derived from an EMBL/GenBank/DDBJ whole genome shotgun (WGS) entry which is preliminary data.</text>
</comment>
<dbReference type="AlphaFoldDB" id="A0A4U5N312"/>
<accession>A0A4U5N312</accession>
<evidence type="ECO:0000313" key="3">
    <source>
        <dbReference type="Proteomes" id="UP000298663"/>
    </source>
</evidence>
<gene>
    <name evidence="2" type="ORF">L596_017779</name>
</gene>
<name>A0A4U5N312_STECR</name>
<proteinExistence type="predicted"/>
<reference evidence="2 3" key="1">
    <citation type="journal article" date="2015" name="Genome Biol.">
        <title>Comparative genomics of Steinernema reveals deeply conserved gene regulatory networks.</title>
        <authorList>
            <person name="Dillman A.R."/>
            <person name="Macchietto M."/>
            <person name="Porter C.F."/>
            <person name="Rogers A."/>
            <person name="Williams B."/>
            <person name="Antoshechkin I."/>
            <person name="Lee M.M."/>
            <person name="Goodwin Z."/>
            <person name="Lu X."/>
            <person name="Lewis E.E."/>
            <person name="Goodrich-Blair H."/>
            <person name="Stock S.P."/>
            <person name="Adams B.J."/>
            <person name="Sternberg P.W."/>
            <person name="Mortazavi A."/>
        </authorList>
    </citation>
    <scope>NUCLEOTIDE SEQUENCE [LARGE SCALE GENOMIC DNA]</scope>
    <source>
        <strain evidence="2 3">ALL</strain>
    </source>
</reference>
<protein>
    <submittedName>
        <fullName evidence="2">Uncharacterized protein</fullName>
    </submittedName>
</protein>
<feature type="coiled-coil region" evidence="1">
    <location>
        <begin position="49"/>
        <end position="76"/>
    </location>
</feature>
<evidence type="ECO:0000256" key="1">
    <source>
        <dbReference type="SAM" id="Coils"/>
    </source>
</evidence>
<organism evidence="2 3">
    <name type="scientific">Steinernema carpocapsae</name>
    <name type="common">Entomopathogenic nematode</name>
    <dbReference type="NCBI Taxonomy" id="34508"/>
    <lineage>
        <taxon>Eukaryota</taxon>
        <taxon>Metazoa</taxon>
        <taxon>Ecdysozoa</taxon>
        <taxon>Nematoda</taxon>
        <taxon>Chromadorea</taxon>
        <taxon>Rhabditida</taxon>
        <taxon>Tylenchina</taxon>
        <taxon>Panagrolaimomorpha</taxon>
        <taxon>Strongyloidoidea</taxon>
        <taxon>Steinernematidae</taxon>
        <taxon>Steinernema</taxon>
    </lineage>
</organism>
<keyword evidence="1" id="KW-0175">Coiled coil</keyword>
<keyword evidence="3" id="KW-1185">Reference proteome</keyword>
<reference evidence="2 3" key="2">
    <citation type="journal article" date="2019" name="G3 (Bethesda)">
        <title>Hybrid Assembly of the Genome of the Entomopathogenic Nematode Steinernema carpocapsae Identifies the X-Chromosome.</title>
        <authorList>
            <person name="Serra L."/>
            <person name="Macchietto M."/>
            <person name="Macias-Munoz A."/>
            <person name="McGill C.J."/>
            <person name="Rodriguez I.M."/>
            <person name="Rodriguez B."/>
            <person name="Murad R."/>
            <person name="Mortazavi A."/>
        </authorList>
    </citation>
    <scope>NUCLEOTIDE SEQUENCE [LARGE SCALE GENOMIC DNA]</scope>
    <source>
        <strain evidence="2 3">ALL</strain>
    </source>
</reference>
<evidence type="ECO:0000313" key="2">
    <source>
        <dbReference type="EMBL" id="TKR76670.1"/>
    </source>
</evidence>
<dbReference type="EMBL" id="AZBU02000005">
    <property type="protein sequence ID" value="TKR76670.1"/>
    <property type="molecule type" value="Genomic_DNA"/>
</dbReference>
<dbReference type="Proteomes" id="UP000298663">
    <property type="component" value="Unassembled WGS sequence"/>
</dbReference>